<protein>
    <submittedName>
        <fullName evidence="1">Uncharacterized protein</fullName>
    </submittedName>
</protein>
<name>K1QU58_MAGGI</name>
<gene>
    <name evidence="1" type="ORF">CGI_10014736</name>
</gene>
<organism evidence="1">
    <name type="scientific">Magallana gigas</name>
    <name type="common">Pacific oyster</name>
    <name type="synonym">Crassostrea gigas</name>
    <dbReference type="NCBI Taxonomy" id="29159"/>
    <lineage>
        <taxon>Eukaryota</taxon>
        <taxon>Metazoa</taxon>
        <taxon>Spiralia</taxon>
        <taxon>Lophotrochozoa</taxon>
        <taxon>Mollusca</taxon>
        <taxon>Bivalvia</taxon>
        <taxon>Autobranchia</taxon>
        <taxon>Pteriomorphia</taxon>
        <taxon>Ostreida</taxon>
        <taxon>Ostreoidea</taxon>
        <taxon>Ostreidae</taxon>
        <taxon>Magallana</taxon>
    </lineage>
</organism>
<evidence type="ECO:0000313" key="1">
    <source>
        <dbReference type="EMBL" id="EKC37188.1"/>
    </source>
</evidence>
<dbReference type="AlphaFoldDB" id="K1QU58"/>
<proteinExistence type="predicted"/>
<dbReference type="HOGENOM" id="CLU_912900_0_0_1"/>
<reference evidence="1" key="1">
    <citation type="journal article" date="2012" name="Nature">
        <title>The oyster genome reveals stress adaptation and complexity of shell formation.</title>
        <authorList>
            <person name="Zhang G."/>
            <person name="Fang X."/>
            <person name="Guo X."/>
            <person name="Li L."/>
            <person name="Luo R."/>
            <person name="Xu F."/>
            <person name="Yang P."/>
            <person name="Zhang L."/>
            <person name="Wang X."/>
            <person name="Qi H."/>
            <person name="Xiong Z."/>
            <person name="Que H."/>
            <person name="Xie Y."/>
            <person name="Holland P.W."/>
            <person name="Paps J."/>
            <person name="Zhu Y."/>
            <person name="Wu F."/>
            <person name="Chen Y."/>
            <person name="Wang J."/>
            <person name="Peng C."/>
            <person name="Meng J."/>
            <person name="Yang L."/>
            <person name="Liu J."/>
            <person name="Wen B."/>
            <person name="Zhang N."/>
            <person name="Huang Z."/>
            <person name="Zhu Q."/>
            <person name="Feng Y."/>
            <person name="Mount A."/>
            <person name="Hedgecock D."/>
            <person name="Xu Z."/>
            <person name="Liu Y."/>
            <person name="Domazet-Loso T."/>
            <person name="Du Y."/>
            <person name="Sun X."/>
            <person name="Zhang S."/>
            <person name="Liu B."/>
            <person name="Cheng P."/>
            <person name="Jiang X."/>
            <person name="Li J."/>
            <person name="Fan D."/>
            <person name="Wang W."/>
            <person name="Fu W."/>
            <person name="Wang T."/>
            <person name="Wang B."/>
            <person name="Zhang J."/>
            <person name="Peng Z."/>
            <person name="Li Y."/>
            <person name="Li N."/>
            <person name="Wang J."/>
            <person name="Chen M."/>
            <person name="He Y."/>
            <person name="Tan F."/>
            <person name="Song X."/>
            <person name="Zheng Q."/>
            <person name="Huang R."/>
            <person name="Yang H."/>
            <person name="Du X."/>
            <person name="Chen L."/>
            <person name="Yang M."/>
            <person name="Gaffney P.M."/>
            <person name="Wang S."/>
            <person name="Luo L."/>
            <person name="She Z."/>
            <person name="Ming Y."/>
            <person name="Huang W."/>
            <person name="Zhang S."/>
            <person name="Huang B."/>
            <person name="Zhang Y."/>
            <person name="Qu T."/>
            <person name="Ni P."/>
            <person name="Miao G."/>
            <person name="Wang J."/>
            <person name="Wang Q."/>
            <person name="Steinberg C.E."/>
            <person name="Wang H."/>
            <person name="Li N."/>
            <person name="Qian L."/>
            <person name="Zhang G."/>
            <person name="Li Y."/>
            <person name="Yang H."/>
            <person name="Liu X."/>
            <person name="Wang J."/>
            <person name="Yin Y."/>
            <person name="Wang J."/>
        </authorList>
    </citation>
    <scope>NUCLEOTIDE SEQUENCE [LARGE SCALE GENOMIC DNA]</scope>
    <source>
        <strain evidence="1">05x7-T-G4-1.051#20</strain>
    </source>
</reference>
<dbReference type="InParanoid" id="K1QU58"/>
<accession>K1QU58</accession>
<dbReference type="EMBL" id="JH817837">
    <property type="protein sequence ID" value="EKC37188.1"/>
    <property type="molecule type" value="Genomic_DNA"/>
</dbReference>
<sequence>MPLTPNDSTPSAAVNGLDTALPIPEHEDWDWEIAMDPYPSGRLRDIETRNVANALKLAKNLSDGQLSSPNVATIGQRHILRIALKDSAAAKHQGCTVLPIDVSTQTRCQDLPPFAFPEVPESREDILAYNQWLEGFSFSGQQKKKVAEEKLHSVMSNTPDLLAEREKRRKLEAENLRLRKELADLKAAHLLFPEFEKETIVPKQKAMRSLEEDFSTDTCMEGVVKLFQTPVSYMYTYRYICGFKHYGDRLTDERIQCAQLSMANAATPLECLRGIISKIEDFHRLMNFLENLDYVAQRKKYLCQN</sequence>